<comment type="caution">
    <text evidence="2">The sequence shown here is derived from an EMBL/GenBank/DDBJ whole genome shotgun (WGS) entry which is preliminary data.</text>
</comment>
<accession>A0A3B0A8Y3</accession>
<dbReference type="EMBL" id="RBAN01000001">
    <property type="protein sequence ID" value="RKN57151.1"/>
    <property type="molecule type" value="Genomic_DNA"/>
</dbReference>
<evidence type="ECO:0000259" key="1">
    <source>
        <dbReference type="PROSITE" id="PS50075"/>
    </source>
</evidence>
<dbReference type="Pfam" id="PF00550">
    <property type="entry name" value="PP-binding"/>
    <property type="match status" value="1"/>
</dbReference>
<dbReference type="Proteomes" id="UP000279968">
    <property type="component" value="Unassembled WGS sequence"/>
</dbReference>
<gene>
    <name evidence="2" type="ORF">D7193_00115</name>
</gene>
<evidence type="ECO:0000313" key="2">
    <source>
        <dbReference type="EMBL" id="RKN57151.1"/>
    </source>
</evidence>
<keyword evidence="3" id="KW-1185">Reference proteome</keyword>
<feature type="domain" description="Carrier" evidence="1">
    <location>
        <begin position="7"/>
        <end position="87"/>
    </location>
</feature>
<organism evidence="2 3">
    <name type="scientific">Micromonospora costi</name>
    <dbReference type="NCBI Taxonomy" id="1530042"/>
    <lineage>
        <taxon>Bacteria</taxon>
        <taxon>Bacillati</taxon>
        <taxon>Actinomycetota</taxon>
        <taxon>Actinomycetes</taxon>
        <taxon>Micromonosporales</taxon>
        <taxon>Micromonosporaceae</taxon>
        <taxon>Micromonospora</taxon>
    </lineage>
</organism>
<dbReference type="AlphaFoldDB" id="A0A3B0A8Y3"/>
<protein>
    <submittedName>
        <fullName evidence="2">Acyl carrier protein</fullName>
    </submittedName>
</protein>
<dbReference type="PROSITE" id="PS50075">
    <property type="entry name" value="CARRIER"/>
    <property type="match status" value="1"/>
</dbReference>
<reference evidence="2 3" key="1">
    <citation type="journal article" date="2015" name="Int. J. Syst. Evol. Microbiol.">
        <title>Micromonospora costi sp. nov., isolated from a leaf of Costus speciosus.</title>
        <authorList>
            <person name="Thawai C."/>
        </authorList>
    </citation>
    <scope>NUCLEOTIDE SEQUENCE [LARGE SCALE GENOMIC DNA]</scope>
    <source>
        <strain evidence="2 3">CS1-12</strain>
    </source>
</reference>
<dbReference type="SUPFAM" id="SSF47336">
    <property type="entry name" value="ACP-like"/>
    <property type="match status" value="1"/>
</dbReference>
<dbReference type="Gene3D" id="1.10.1200.10">
    <property type="entry name" value="ACP-like"/>
    <property type="match status" value="1"/>
</dbReference>
<dbReference type="InterPro" id="IPR009081">
    <property type="entry name" value="PP-bd_ACP"/>
</dbReference>
<dbReference type="RefSeq" id="WP_120777347.1">
    <property type="nucleotide sequence ID" value="NZ_JBHLUP010000003.1"/>
</dbReference>
<dbReference type="OrthoDB" id="2626117at2"/>
<sequence>MDTSTSSSVFDEVKSVVVATLGIEDRADTLDASTVLLGDLPELDSMAVVELVVALEQRFDIEIDGEDVTAELFETLGGLADHVAAKLR</sequence>
<proteinExistence type="predicted"/>
<evidence type="ECO:0000313" key="3">
    <source>
        <dbReference type="Proteomes" id="UP000279968"/>
    </source>
</evidence>
<name>A0A3B0A8Y3_9ACTN</name>
<dbReference type="InterPro" id="IPR036736">
    <property type="entry name" value="ACP-like_sf"/>
</dbReference>